<keyword evidence="2" id="KW-1185">Reference proteome</keyword>
<evidence type="ECO:0000313" key="1">
    <source>
        <dbReference type="EMBL" id="KAH7251182.1"/>
    </source>
</evidence>
<evidence type="ECO:0000313" key="2">
    <source>
        <dbReference type="Proteomes" id="UP000813427"/>
    </source>
</evidence>
<comment type="caution">
    <text evidence="1">The sequence shown here is derived from an EMBL/GenBank/DDBJ whole genome shotgun (WGS) entry which is preliminary data.</text>
</comment>
<protein>
    <submittedName>
        <fullName evidence="1">Uncharacterized protein</fullName>
    </submittedName>
</protein>
<dbReference type="EMBL" id="JAGPXF010000003">
    <property type="protein sequence ID" value="KAH7251182.1"/>
    <property type="molecule type" value="Genomic_DNA"/>
</dbReference>
<name>A0A8K0RWC2_9HYPO</name>
<sequence length="163" mass="18080">MTSCERRINVIVTGGGAYDAFDYNTAADIRDRLPSIILRAGKLDIRIFRYPVDTPCTYDFGIQAMDEIWSGKAVGSGETMPTQRVDLALHLGMRPSYPGYCIETHVRKNVCKQAGEDGQGFHVSMVEVGGPWAELPDCLYSNFNMEGLKTSLVRRTPASTMYS</sequence>
<dbReference type="Proteomes" id="UP000813427">
    <property type="component" value="Unassembled WGS sequence"/>
</dbReference>
<accession>A0A8K0RWC2</accession>
<dbReference type="AlphaFoldDB" id="A0A8K0RWC2"/>
<dbReference type="OrthoDB" id="407146at2759"/>
<gene>
    <name evidence="1" type="ORF">BKA59DRAFT_452429</name>
</gene>
<proteinExistence type="predicted"/>
<dbReference type="Gene3D" id="3.40.630.20">
    <property type="entry name" value="Peptidase C15, pyroglutamyl peptidase I-like"/>
    <property type="match status" value="1"/>
</dbReference>
<dbReference type="SUPFAM" id="SSF53182">
    <property type="entry name" value="Pyrrolidone carboxyl peptidase (pyroglutamate aminopeptidase)"/>
    <property type="match status" value="1"/>
</dbReference>
<reference evidence="1" key="1">
    <citation type="journal article" date="2021" name="Nat. Commun.">
        <title>Genetic determinants of endophytism in the Arabidopsis root mycobiome.</title>
        <authorList>
            <person name="Mesny F."/>
            <person name="Miyauchi S."/>
            <person name="Thiergart T."/>
            <person name="Pickel B."/>
            <person name="Atanasova L."/>
            <person name="Karlsson M."/>
            <person name="Huettel B."/>
            <person name="Barry K.W."/>
            <person name="Haridas S."/>
            <person name="Chen C."/>
            <person name="Bauer D."/>
            <person name="Andreopoulos W."/>
            <person name="Pangilinan J."/>
            <person name="LaButti K."/>
            <person name="Riley R."/>
            <person name="Lipzen A."/>
            <person name="Clum A."/>
            <person name="Drula E."/>
            <person name="Henrissat B."/>
            <person name="Kohler A."/>
            <person name="Grigoriev I.V."/>
            <person name="Martin F.M."/>
            <person name="Hacquard S."/>
        </authorList>
    </citation>
    <scope>NUCLEOTIDE SEQUENCE</scope>
    <source>
        <strain evidence="1">MPI-SDFR-AT-0068</strain>
    </source>
</reference>
<organism evidence="1 2">
    <name type="scientific">Fusarium tricinctum</name>
    <dbReference type="NCBI Taxonomy" id="61284"/>
    <lineage>
        <taxon>Eukaryota</taxon>
        <taxon>Fungi</taxon>
        <taxon>Dikarya</taxon>
        <taxon>Ascomycota</taxon>
        <taxon>Pezizomycotina</taxon>
        <taxon>Sordariomycetes</taxon>
        <taxon>Hypocreomycetidae</taxon>
        <taxon>Hypocreales</taxon>
        <taxon>Nectriaceae</taxon>
        <taxon>Fusarium</taxon>
        <taxon>Fusarium tricinctum species complex</taxon>
    </lineage>
</organism>
<dbReference type="InterPro" id="IPR036440">
    <property type="entry name" value="Peptidase_C15-like_sf"/>
</dbReference>